<dbReference type="VEuPathDB" id="MicrosporidiaDB:EHP00_1603"/>
<dbReference type="SUPFAM" id="SSF54928">
    <property type="entry name" value="RNA-binding domain, RBD"/>
    <property type="match status" value="1"/>
</dbReference>
<accession>A0A1W0E934</accession>
<gene>
    <name evidence="1" type="ORF">EHP00_1603</name>
</gene>
<evidence type="ECO:0000313" key="2">
    <source>
        <dbReference type="Proteomes" id="UP000192758"/>
    </source>
</evidence>
<dbReference type="EMBL" id="MNPJ01000004">
    <property type="protein sequence ID" value="OQS55679.1"/>
    <property type="molecule type" value="Genomic_DNA"/>
</dbReference>
<keyword evidence="2" id="KW-1185">Reference proteome</keyword>
<organism evidence="1 2">
    <name type="scientific">Ecytonucleospora hepatopenaei</name>
    <dbReference type="NCBI Taxonomy" id="646526"/>
    <lineage>
        <taxon>Eukaryota</taxon>
        <taxon>Fungi</taxon>
        <taxon>Fungi incertae sedis</taxon>
        <taxon>Microsporidia</taxon>
        <taxon>Enterocytozoonidae</taxon>
        <taxon>Ecytonucleospora</taxon>
    </lineage>
</organism>
<dbReference type="OrthoDB" id="21467at2759"/>
<comment type="caution">
    <text evidence="1">The sequence shown here is derived from an EMBL/GenBank/DDBJ whole genome shotgun (WGS) entry which is preliminary data.</text>
</comment>
<protein>
    <recommendedName>
        <fullName evidence="3">RRM domain-containing protein</fullName>
    </recommendedName>
</protein>
<dbReference type="AlphaFoldDB" id="A0A1W0E934"/>
<reference evidence="1 2" key="1">
    <citation type="journal article" date="2017" name="Environ. Microbiol.">
        <title>Decay of the glycolytic pathway and adaptation to intranuclear parasitism within Enterocytozoonidae microsporidia.</title>
        <authorList>
            <person name="Wiredu Boakye D."/>
            <person name="Jaroenlak P."/>
            <person name="Prachumwat A."/>
            <person name="Williams T.A."/>
            <person name="Bateman K.S."/>
            <person name="Itsathitphaisarn O."/>
            <person name="Sritunyalucksana K."/>
            <person name="Paszkiewicz K.H."/>
            <person name="Moore K.A."/>
            <person name="Stentiford G.D."/>
            <person name="Williams B.A."/>
        </authorList>
    </citation>
    <scope>NUCLEOTIDE SEQUENCE [LARGE SCALE GENOMIC DNA]</scope>
    <source>
        <strain evidence="1 2">TH1</strain>
    </source>
</reference>
<proteinExistence type="predicted"/>
<name>A0A1W0E934_9MICR</name>
<evidence type="ECO:0008006" key="3">
    <source>
        <dbReference type="Google" id="ProtNLM"/>
    </source>
</evidence>
<dbReference type="InterPro" id="IPR035979">
    <property type="entry name" value="RBD_domain_sf"/>
</dbReference>
<dbReference type="Proteomes" id="UP000192758">
    <property type="component" value="Unassembled WGS sequence"/>
</dbReference>
<sequence>MVSQDTSRKERKTCILGVNKATLDTTIADISKEYNSSELILVKRYVSRQFGTANFLLEFRTPEACESAKNAKESFKIKGVELLPFYAPSNALQTTKSVVSDDKLYVRYPSEVSFKSVAAKLKGLEITEAKEGNFCFIHCKDAKEQMELKQKYDGMKVDGNSISVSFAINKVRKTKGGKRSN</sequence>
<dbReference type="GO" id="GO:0003676">
    <property type="term" value="F:nucleic acid binding"/>
    <property type="evidence" value="ECO:0007669"/>
    <property type="project" value="InterPro"/>
</dbReference>
<evidence type="ECO:0000313" key="1">
    <source>
        <dbReference type="EMBL" id="OQS55679.1"/>
    </source>
</evidence>